<evidence type="ECO:0000256" key="6">
    <source>
        <dbReference type="ARBA" id="ARBA00022968"/>
    </source>
</evidence>
<evidence type="ECO:0000256" key="5">
    <source>
        <dbReference type="ARBA" id="ARBA00022692"/>
    </source>
</evidence>
<dbReference type="GO" id="GO:0016020">
    <property type="term" value="C:membrane"/>
    <property type="evidence" value="ECO:0007669"/>
    <property type="project" value="UniProtKB-SubCell"/>
</dbReference>
<feature type="signal peptide" evidence="10">
    <location>
        <begin position="1"/>
        <end position="27"/>
    </location>
</feature>
<dbReference type="RefSeq" id="XP_020301597.1">
    <property type="nucleotide sequence ID" value="XM_020448240.1"/>
</dbReference>
<sequence>MVYVHVMKSIIVIEILLELLCISMVPSHEVQDRKALATEHEISILFVILSQNADYDARRTSVLFDSLKKQISENTNLHADILKTHEDLPVVTGVWAVWPMLKSLSRKYKETSWDWLFICEPDTMVNVSALTEYLNSFDRNVDHAVGRGLTDKTYTVIHHFFKYEDDEQHFFYPDFAAGLALSWTLLRDTDVFVREGFTIDANYELARLLKDKRGVRLNNTLSFCLLEHESQCITRYVQPNFQCMNKITNNDVCFAIKTFSEFHKSRIVIVKRTWAKTAKFVEYFSDIEDHYVPTVKLDIQNTKRGHCGKTFGILGYYLKNDEMLKTRWLVITDDDTLISVPRLYELLSCYDAEKEIIIGERYGYGFSADGREGYDYPTGGAGMIFSRKAVEKITTFCGCPSTDSPDDMIIGMCARRLDIPIIHSAAFHQAQPNDYSELYLKRIRSISFHKFTDIDPYEVYMERLHEASAQIASRPVHSEL</sequence>
<dbReference type="OMA" id="CATYPRF"/>
<accession>A0A1S0TP88</accession>
<dbReference type="SUPFAM" id="SSF53448">
    <property type="entry name" value="Nucleotide-diphospho-sugar transferases"/>
    <property type="match status" value="1"/>
</dbReference>
<evidence type="ECO:0000256" key="2">
    <source>
        <dbReference type="ARBA" id="ARBA00008661"/>
    </source>
</evidence>
<dbReference type="GO" id="GO:0012505">
    <property type="term" value="C:endomembrane system"/>
    <property type="evidence" value="ECO:0007669"/>
    <property type="project" value="UniProtKB-SubCell"/>
</dbReference>
<dbReference type="GO" id="GO:0016757">
    <property type="term" value="F:glycosyltransferase activity"/>
    <property type="evidence" value="ECO:0007669"/>
    <property type="project" value="UniProtKB-KW"/>
</dbReference>
<evidence type="ECO:0000256" key="4">
    <source>
        <dbReference type="ARBA" id="ARBA00022679"/>
    </source>
</evidence>
<keyword evidence="8" id="KW-0472">Membrane</keyword>
<feature type="domain" description="Fringe-like glycosyltransferase" evidence="11">
    <location>
        <begin position="107"/>
        <end position="188"/>
    </location>
</feature>
<dbReference type="EMBL" id="JH712141">
    <property type="protein sequence ID" value="EFO17667.2"/>
    <property type="molecule type" value="Genomic_DNA"/>
</dbReference>
<evidence type="ECO:0000256" key="3">
    <source>
        <dbReference type="ARBA" id="ARBA00022676"/>
    </source>
</evidence>
<feature type="domain" description="Fringe-like glycosyltransferase" evidence="11">
    <location>
        <begin position="246"/>
        <end position="452"/>
    </location>
</feature>
<dbReference type="InterPro" id="IPR029044">
    <property type="entry name" value="Nucleotide-diphossugar_trans"/>
</dbReference>
<dbReference type="AlphaFoldDB" id="A0A1S0TP88"/>
<dbReference type="OrthoDB" id="421979at2759"/>
<evidence type="ECO:0000313" key="12">
    <source>
        <dbReference type="EMBL" id="EFO17667.2"/>
    </source>
</evidence>
<dbReference type="KEGG" id="loa:LOAG_10833"/>
<protein>
    <recommendedName>
        <fullName evidence="11">Fringe-like glycosyltransferase domain-containing protein</fullName>
    </recommendedName>
</protein>
<feature type="chain" id="PRO_5010323612" description="Fringe-like glycosyltransferase domain-containing protein" evidence="10">
    <location>
        <begin position="28"/>
        <end position="480"/>
    </location>
</feature>
<keyword evidence="4" id="KW-0808">Transferase</keyword>
<comment type="subcellular location">
    <subcellularLocation>
        <location evidence="9">Endomembrane system</location>
        <topology evidence="9">Single-pass membrane protein</topology>
    </subcellularLocation>
    <subcellularLocation>
        <location evidence="1">Membrane</location>
        <topology evidence="1">Single-pass type II membrane protein</topology>
    </subcellularLocation>
</comment>
<dbReference type="InParanoid" id="A0A1S0TP88"/>
<dbReference type="CTD" id="9948279"/>
<dbReference type="FunFam" id="3.90.550.50:FF:000008">
    <property type="entry name" value="Beta-1,3-glucosyltransferase"/>
    <property type="match status" value="1"/>
</dbReference>
<organism evidence="12">
    <name type="scientific">Loa loa</name>
    <name type="common">Eye worm</name>
    <name type="synonym">Filaria loa</name>
    <dbReference type="NCBI Taxonomy" id="7209"/>
    <lineage>
        <taxon>Eukaryota</taxon>
        <taxon>Metazoa</taxon>
        <taxon>Ecdysozoa</taxon>
        <taxon>Nematoda</taxon>
        <taxon>Chromadorea</taxon>
        <taxon>Rhabditida</taxon>
        <taxon>Spirurina</taxon>
        <taxon>Spiruromorpha</taxon>
        <taxon>Filarioidea</taxon>
        <taxon>Onchocercidae</taxon>
        <taxon>Loa</taxon>
    </lineage>
</organism>
<comment type="similarity">
    <text evidence="2">Belongs to the glycosyltransferase 31 family.</text>
</comment>
<gene>
    <name evidence="12" type="ORF">LOAG_10833</name>
</gene>
<dbReference type="FunCoup" id="A0A1S0TP88">
    <property type="interactions" value="349"/>
</dbReference>
<keyword evidence="10" id="KW-0732">Signal</keyword>
<dbReference type="PANTHER" id="PTHR10811">
    <property type="entry name" value="FRINGE-RELATED"/>
    <property type="match status" value="1"/>
</dbReference>
<reference evidence="12" key="1">
    <citation type="submission" date="2012-04" db="EMBL/GenBank/DDBJ databases">
        <title>The Genome Sequence of Loa loa.</title>
        <authorList>
            <consortium name="The Broad Institute Genome Sequencing Platform"/>
            <consortium name="Broad Institute Genome Sequencing Center for Infectious Disease"/>
            <person name="Nutman T.B."/>
            <person name="Fink D.L."/>
            <person name="Russ C."/>
            <person name="Young S."/>
            <person name="Zeng Q."/>
            <person name="Gargeya S."/>
            <person name="Alvarado L."/>
            <person name="Berlin A."/>
            <person name="Chapman S.B."/>
            <person name="Chen Z."/>
            <person name="Freedman E."/>
            <person name="Gellesch M."/>
            <person name="Goldberg J."/>
            <person name="Griggs A."/>
            <person name="Gujja S."/>
            <person name="Heilman E.R."/>
            <person name="Heiman D."/>
            <person name="Howarth C."/>
            <person name="Mehta T."/>
            <person name="Neiman D."/>
            <person name="Pearson M."/>
            <person name="Roberts A."/>
            <person name="Saif S."/>
            <person name="Shea T."/>
            <person name="Shenoy N."/>
            <person name="Sisk P."/>
            <person name="Stolte C."/>
            <person name="Sykes S."/>
            <person name="White J."/>
            <person name="Yandava C."/>
            <person name="Haas B."/>
            <person name="Henn M.R."/>
            <person name="Nusbaum C."/>
            <person name="Birren B."/>
        </authorList>
    </citation>
    <scope>NUCLEOTIDE SEQUENCE [LARGE SCALE GENOMIC DNA]</scope>
</reference>
<evidence type="ECO:0000256" key="8">
    <source>
        <dbReference type="ARBA" id="ARBA00023136"/>
    </source>
</evidence>
<dbReference type="Pfam" id="PF02434">
    <property type="entry name" value="Fringe"/>
    <property type="match status" value="2"/>
</dbReference>
<evidence type="ECO:0000256" key="10">
    <source>
        <dbReference type="SAM" id="SignalP"/>
    </source>
</evidence>
<dbReference type="Gene3D" id="3.90.550.50">
    <property type="match status" value="2"/>
</dbReference>
<keyword evidence="5" id="KW-0812">Transmembrane</keyword>
<keyword evidence="3" id="KW-0328">Glycosyltransferase</keyword>
<keyword evidence="7" id="KW-1133">Transmembrane helix</keyword>
<evidence type="ECO:0000256" key="7">
    <source>
        <dbReference type="ARBA" id="ARBA00022989"/>
    </source>
</evidence>
<evidence type="ECO:0000259" key="11">
    <source>
        <dbReference type="Pfam" id="PF02434"/>
    </source>
</evidence>
<keyword evidence="6" id="KW-0735">Signal-anchor</keyword>
<dbReference type="InterPro" id="IPR003378">
    <property type="entry name" value="Fringe-like_glycosylTrfase"/>
</dbReference>
<evidence type="ECO:0000256" key="1">
    <source>
        <dbReference type="ARBA" id="ARBA00004606"/>
    </source>
</evidence>
<evidence type="ECO:0000256" key="9">
    <source>
        <dbReference type="ARBA" id="ARBA00037847"/>
    </source>
</evidence>
<name>A0A1S0TP88_LOALO</name>
<dbReference type="GeneID" id="9948279"/>
<proteinExistence type="inferred from homology"/>